<name>A0A0H3FI23_RAHSY</name>
<keyword evidence="8 9" id="KW-0472">Membrane</keyword>
<dbReference type="Gene3D" id="3.30.2090.10">
    <property type="entry name" value="Multidrug efflux transporter AcrB TolC docking domain, DN and DC subdomains"/>
    <property type="match status" value="2"/>
</dbReference>
<feature type="transmembrane region" description="Helical" evidence="9">
    <location>
        <begin position="476"/>
        <end position="499"/>
    </location>
</feature>
<dbReference type="PRINTS" id="PR00702">
    <property type="entry name" value="ACRIFLAVINRP"/>
</dbReference>
<keyword evidence="4" id="KW-1003">Cell membrane</keyword>
<feature type="transmembrane region" description="Helical" evidence="9">
    <location>
        <begin position="918"/>
        <end position="939"/>
    </location>
</feature>
<feature type="transmembrane region" description="Helical" evidence="9">
    <location>
        <begin position="994"/>
        <end position="1021"/>
    </location>
</feature>
<dbReference type="SUPFAM" id="SSF82714">
    <property type="entry name" value="Multidrug efflux transporter AcrB TolC docking domain, DN and DC subdomains"/>
    <property type="match status" value="2"/>
</dbReference>
<evidence type="ECO:0000256" key="7">
    <source>
        <dbReference type="ARBA" id="ARBA00022989"/>
    </source>
</evidence>
<dbReference type="Proteomes" id="UP000007257">
    <property type="component" value="Chromosome"/>
</dbReference>
<organism evidence="10 11">
    <name type="scientific">Rahnella sp. (strain Y9602)</name>
    <dbReference type="NCBI Taxonomy" id="2703885"/>
    <lineage>
        <taxon>Bacteria</taxon>
        <taxon>Pseudomonadati</taxon>
        <taxon>Pseudomonadota</taxon>
        <taxon>Gammaproteobacteria</taxon>
        <taxon>Enterobacterales</taxon>
        <taxon>Yersiniaceae</taxon>
        <taxon>Rahnella</taxon>
    </lineage>
</organism>
<dbReference type="PANTHER" id="PTHR32063:SF76">
    <property type="entry name" value="EFFLUX PUMP MEMBRANE TRANSPORTER"/>
    <property type="match status" value="1"/>
</dbReference>
<protein>
    <recommendedName>
        <fullName evidence="9">Efflux pump membrane transporter</fullName>
    </recommendedName>
</protein>
<dbReference type="OrthoDB" id="9757904at2"/>
<reference evidence="10 11" key="2">
    <citation type="journal article" date="2012" name="J. Bacteriol.">
        <title>Complete Genome Sequence of Rahnella sp. Strain Y9602, a Gammaproteobacterium Isolate from Metal- and Radionuclide-Contaminated Soil.</title>
        <authorList>
            <person name="Martinez R.J."/>
            <person name="Bruce D."/>
            <person name="Detter C."/>
            <person name="Goodwin L.A."/>
            <person name="Han J."/>
            <person name="Han C.S."/>
            <person name="Held B."/>
            <person name="Land M.L."/>
            <person name="Mikhailova N."/>
            <person name="Nolan M."/>
            <person name="Pennacchio L."/>
            <person name="Pitluck S."/>
            <person name="Tapia R."/>
            <person name="Woyke T."/>
            <person name="Sobecky P.A."/>
        </authorList>
    </citation>
    <scope>NUCLEOTIDE SEQUENCE [LARGE SCALE GENOMIC DNA]</scope>
    <source>
        <strain evidence="10 11">Y9602</strain>
    </source>
</reference>
<evidence type="ECO:0000256" key="4">
    <source>
        <dbReference type="ARBA" id="ARBA00022475"/>
    </source>
</evidence>
<feature type="transmembrane region" description="Helical" evidence="9">
    <location>
        <begin position="535"/>
        <end position="553"/>
    </location>
</feature>
<dbReference type="InterPro" id="IPR004764">
    <property type="entry name" value="MdtF-like"/>
</dbReference>
<keyword evidence="3 9" id="KW-0813">Transport</keyword>
<dbReference type="SUPFAM" id="SSF82693">
    <property type="entry name" value="Multidrug efflux transporter AcrB pore domain, PN1, PN2, PC1 and PC2 subdomains"/>
    <property type="match status" value="4"/>
</dbReference>
<evidence type="ECO:0000313" key="10">
    <source>
        <dbReference type="EMBL" id="ADW74567.1"/>
    </source>
</evidence>
<feature type="transmembrane region" description="Helical" evidence="9">
    <location>
        <begin position="341"/>
        <end position="360"/>
    </location>
</feature>
<feature type="transmembrane region" description="Helical" evidence="9">
    <location>
        <begin position="394"/>
        <end position="414"/>
    </location>
</feature>
<gene>
    <name evidence="10" type="ordered locus">Rahaq_2973</name>
</gene>
<sequence>MLQQFIKRPRFAVVIALVTALIGAVALKVIPVEQYPDITPPVVSVSAIYPGASARDVAESVAAPIEAQVNGVSNMLYMSSNSGNNGSYTLTITFASGTDPDTAAVEIQNRISQVSSRLPPEVLNTGVSVRKQASNILMGISLLSPENTHDMLFISNFASIQLRDALARVDGVGDVRVFGSRDYSMRIWLDPRKMEALDVSSMEISAAIQNQNVQAAAGQIGASPSPSMQQQTLTISGAGRLSSPEAFGNIIVRKNVHGGTVRLRDVARIELGAQDYQVNATLNQTPSAFLSVYPSPGANALNVANAVREEMSRQARNFPDDLTYEIKFDSTRFVSATLDEIAVSLVLTFVVVLSIVYLFLQSVRATFIVALTIPVSLLGTFAVLYAFGYSANTLSLFAIILALTVVVDDAIVVVENIEHLMMEDPSLGRVAATRKALKQIAGPVIATTVVLLAVFVPIAVLPGITGALYRQFAVTLSAAVVLSSINALTLTPALCATLLKPRPAKPARVFHWFNQGLDAVRDVYVKAARGISKSAFTSVVTVLVIGGACVWGYSSLPKSFLPDEDQGYFFVNVQLPDGASLNRTDAVLGQMQQIMQKDPAVEDVIAISGFSLLSGGSSPNAAFGIVLLKPWGDRDSVDQVIGRLQPAMSGIPSAMIRAINPPAISGLGTASGLDLRLQALQGQSPQELAVTGQALIQAANQDPNLSRVFTTFSASVPEIALSVDRDRAALLQVPVSRIFGTLQTSLGGVNVSDFIINNRLFNVQMQNEMEDRQRADQISTLTVRSDNGSLVSLAKMVEMTPSLGAPFITQYNQFPSLAISGSAAPGISSGEAMAQMEHILSEKLPAGYGYEWTGMSLQEIQAGGQAILIYAAALLFAYLFLVAQYESWSIPLAVMISVIFAVFGAIGGLHMAGLSNDVYAQIGMVLLIGLAAKNAILIVEFSKARREEGASVSEAAQDGAKQRFRAVMMTAISFILGVLPLVMASGAGAMSRHIIGVTVFSGMLLSTTVGILFIPALYLHIQRLREWVKSR</sequence>
<feature type="transmembrane region" description="Helical" evidence="9">
    <location>
        <begin position="867"/>
        <end position="885"/>
    </location>
</feature>
<dbReference type="InterPro" id="IPR001036">
    <property type="entry name" value="Acrflvin-R"/>
</dbReference>
<evidence type="ECO:0000256" key="9">
    <source>
        <dbReference type="RuleBase" id="RU364070"/>
    </source>
</evidence>
<dbReference type="PANTHER" id="PTHR32063">
    <property type="match status" value="1"/>
</dbReference>
<dbReference type="GO" id="GO:0042910">
    <property type="term" value="F:xenobiotic transmembrane transporter activity"/>
    <property type="evidence" value="ECO:0007669"/>
    <property type="project" value="TreeGrafter"/>
</dbReference>
<dbReference type="AlphaFoldDB" id="A0A0H3FI23"/>
<dbReference type="Gene3D" id="3.30.70.1430">
    <property type="entry name" value="Multidrug efflux transporter AcrB pore domain"/>
    <property type="match status" value="2"/>
</dbReference>
<evidence type="ECO:0000256" key="5">
    <source>
        <dbReference type="ARBA" id="ARBA00022519"/>
    </source>
</evidence>
<dbReference type="HOGENOM" id="CLU_002755_1_1_6"/>
<dbReference type="SUPFAM" id="SSF82866">
    <property type="entry name" value="Multidrug efflux transporter AcrB transmembrane domain"/>
    <property type="match status" value="2"/>
</dbReference>
<evidence type="ECO:0000256" key="6">
    <source>
        <dbReference type="ARBA" id="ARBA00022692"/>
    </source>
</evidence>
<dbReference type="eggNOG" id="COG0841">
    <property type="taxonomic scope" value="Bacteria"/>
</dbReference>
<evidence type="ECO:0000256" key="1">
    <source>
        <dbReference type="ARBA" id="ARBA00004429"/>
    </source>
</evidence>
<feature type="transmembrane region" description="Helical" evidence="9">
    <location>
        <begin position="892"/>
        <end position="912"/>
    </location>
</feature>
<dbReference type="NCBIfam" id="TIGR00915">
    <property type="entry name" value="2A0602"/>
    <property type="match status" value="1"/>
</dbReference>
<feature type="transmembrane region" description="Helical" evidence="9">
    <location>
        <begin position="966"/>
        <end position="988"/>
    </location>
</feature>
<dbReference type="NCBIfam" id="NF000282">
    <property type="entry name" value="RND_permease_1"/>
    <property type="match status" value="1"/>
</dbReference>
<reference evidence="11" key="1">
    <citation type="submission" date="2011-01" db="EMBL/GenBank/DDBJ databases">
        <title>Complete sequence of chromosome of Rahnella sp. Y9602.</title>
        <authorList>
            <consortium name="US DOE Joint Genome Institute"/>
            <person name="Lucas S."/>
            <person name="Copeland A."/>
            <person name="Lapidus A."/>
            <person name="Cheng J.-F."/>
            <person name="Goodwin L."/>
            <person name="Pitluck S."/>
            <person name="Lu M."/>
            <person name="Detter J.C."/>
            <person name="Han C."/>
            <person name="Tapia R."/>
            <person name="Land M."/>
            <person name="Hauser L."/>
            <person name="Kyrpides N."/>
            <person name="Ivanova N."/>
            <person name="Ovchinnikova G."/>
            <person name="Pagani I."/>
            <person name="Sobecky P.A."/>
            <person name="Martinez R.J."/>
            <person name="Woyke T."/>
        </authorList>
    </citation>
    <scope>NUCLEOTIDE SEQUENCE [LARGE SCALE GENOMIC DNA]</scope>
    <source>
        <strain evidence="11">Y9602</strain>
    </source>
</reference>
<feature type="transmembrane region" description="Helical" evidence="9">
    <location>
        <begin position="444"/>
        <end position="464"/>
    </location>
</feature>
<comment type="similarity">
    <text evidence="2 9">Belongs to the resistance-nodulation-cell division (RND) (TC 2.A.6) family.</text>
</comment>
<evidence type="ECO:0000256" key="8">
    <source>
        <dbReference type="ARBA" id="ARBA00023136"/>
    </source>
</evidence>
<dbReference type="KEGG" id="rah:Rahaq_2973"/>
<dbReference type="GO" id="GO:0015562">
    <property type="term" value="F:efflux transmembrane transporter activity"/>
    <property type="evidence" value="ECO:0007669"/>
    <property type="project" value="InterPro"/>
</dbReference>
<accession>A0A0H3FI23</accession>
<evidence type="ECO:0000256" key="3">
    <source>
        <dbReference type="ARBA" id="ARBA00022448"/>
    </source>
</evidence>
<dbReference type="RefSeq" id="WP_013576263.1">
    <property type="nucleotide sequence ID" value="NC_015061.1"/>
</dbReference>
<dbReference type="FunFam" id="3.30.70.1430:FF:000001">
    <property type="entry name" value="Efflux pump membrane transporter"/>
    <property type="match status" value="1"/>
</dbReference>
<dbReference type="Pfam" id="PF00873">
    <property type="entry name" value="ACR_tran"/>
    <property type="match status" value="1"/>
</dbReference>
<evidence type="ECO:0000313" key="11">
    <source>
        <dbReference type="Proteomes" id="UP000007257"/>
    </source>
</evidence>
<keyword evidence="7 9" id="KW-1133">Transmembrane helix</keyword>
<proteinExistence type="inferred from homology"/>
<evidence type="ECO:0000256" key="2">
    <source>
        <dbReference type="ARBA" id="ARBA00010942"/>
    </source>
</evidence>
<comment type="subcellular location">
    <subcellularLocation>
        <location evidence="1 9">Cell inner membrane</location>
        <topology evidence="1 9">Multi-pass membrane protein</topology>
    </subcellularLocation>
</comment>
<dbReference type="InterPro" id="IPR027463">
    <property type="entry name" value="AcrB_DN_DC_subdom"/>
</dbReference>
<keyword evidence="5 9" id="KW-0997">Cell inner membrane</keyword>
<comment type="caution">
    <text evidence="9">Lacks conserved residue(s) required for the propagation of feature annotation.</text>
</comment>
<feature type="transmembrane region" description="Helical" evidence="9">
    <location>
        <begin position="367"/>
        <end position="388"/>
    </location>
</feature>
<keyword evidence="6 9" id="KW-0812">Transmembrane</keyword>
<dbReference type="GO" id="GO:0005886">
    <property type="term" value="C:plasma membrane"/>
    <property type="evidence" value="ECO:0007669"/>
    <property type="project" value="UniProtKB-SubCell"/>
</dbReference>
<dbReference type="Gene3D" id="1.20.1640.10">
    <property type="entry name" value="Multidrug efflux transporter AcrB transmembrane domain"/>
    <property type="match status" value="2"/>
</dbReference>
<dbReference type="Gene3D" id="3.30.70.1320">
    <property type="entry name" value="Multidrug efflux transporter AcrB pore domain like"/>
    <property type="match status" value="1"/>
</dbReference>
<dbReference type="GO" id="GO:0009636">
    <property type="term" value="P:response to toxic substance"/>
    <property type="evidence" value="ECO:0007669"/>
    <property type="project" value="UniProtKB-ARBA"/>
</dbReference>
<dbReference type="Gene3D" id="3.30.70.1440">
    <property type="entry name" value="Multidrug efflux transporter AcrB pore domain"/>
    <property type="match status" value="1"/>
</dbReference>
<dbReference type="EMBL" id="CP002505">
    <property type="protein sequence ID" value="ADW74567.1"/>
    <property type="molecule type" value="Genomic_DNA"/>
</dbReference>